<name>A0AC35TGJ4_9BILA</name>
<dbReference type="WBParaSite" id="RSKR_0000031100.1">
    <property type="protein sequence ID" value="RSKR_0000031100.1"/>
    <property type="gene ID" value="RSKR_0000031100"/>
</dbReference>
<accession>A0AC35TGJ4</accession>
<organism evidence="1 2">
    <name type="scientific">Rhabditophanes sp. KR3021</name>
    <dbReference type="NCBI Taxonomy" id="114890"/>
    <lineage>
        <taxon>Eukaryota</taxon>
        <taxon>Metazoa</taxon>
        <taxon>Ecdysozoa</taxon>
        <taxon>Nematoda</taxon>
        <taxon>Chromadorea</taxon>
        <taxon>Rhabditida</taxon>
        <taxon>Tylenchina</taxon>
        <taxon>Panagrolaimomorpha</taxon>
        <taxon>Strongyloidoidea</taxon>
        <taxon>Alloionematidae</taxon>
        <taxon>Rhabditophanes</taxon>
    </lineage>
</organism>
<evidence type="ECO:0000313" key="2">
    <source>
        <dbReference type="WBParaSite" id="RSKR_0000031100.1"/>
    </source>
</evidence>
<dbReference type="Proteomes" id="UP000095286">
    <property type="component" value="Unplaced"/>
</dbReference>
<proteinExistence type="predicted"/>
<reference evidence="2" key="1">
    <citation type="submission" date="2016-11" db="UniProtKB">
        <authorList>
            <consortium name="WormBaseParasite"/>
        </authorList>
    </citation>
    <scope>IDENTIFICATION</scope>
    <source>
        <strain evidence="2">KR3021</strain>
    </source>
</reference>
<sequence>MNRINRCHHFKRSLNSLEKARIVLGIETSCDDTAVAIVNSEKKILATRNYSKKDVQVKLGGICPDVTAQIHRNFIDKAVNECVQEANLRFSDLDAIACTTRPGLVMCLKVGANKGVQLAQKYKLPLIPVHHMRAHSLSAGLDKDVHLRYPFVTILISGGHALIAIAKSPSDFDLIGETENGSPGECLDKIGRALKITKMPEFDKIHPGAAIEMLASEAKGEQDYFEYVVKFPSTGGPNFHFTNLKGSFLTMIKQLDTDSINLVSMCASVQFTVTAHLCQKVHLALETLRFRGTDANQIVVSGGVASNQFIKNALSKVAKHHKFELIVPPKHLCTDNGEMIAWAGLEILRIQDNASIINNIHNYIFVNDKELIGKDLTKNWGPPKPVKRIVLRSLLPFYDSLIVKNIHAV</sequence>
<protein>
    <submittedName>
        <fullName evidence="2">N(6)-L-threonylcarbamoyladenine synthase</fullName>
    </submittedName>
</protein>
<evidence type="ECO:0000313" key="1">
    <source>
        <dbReference type="Proteomes" id="UP000095286"/>
    </source>
</evidence>